<comment type="caution">
    <text evidence="1">The sequence shown here is derived from an EMBL/GenBank/DDBJ whole genome shotgun (WGS) entry which is preliminary data.</text>
</comment>
<dbReference type="InterPro" id="IPR036412">
    <property type="entry name" value="HAD-like_sf"/>
</dbReference>
<dbReference type="AlphaFoldDB" id="A0A9J6PGN7"/>
<evidence type="ECO:0000313" key="1">
    <source>
        <dbReference type="EMBL" id="MCP1337646.1"/>
    </source>
</evidence>
<dbReference type="CDD" id="cd07525">
    <property type="entry name" value="HAD_like"/>
    <property type="match status" value="1"/>
</dbReference>
<name>A0A9J6PGN7_9PROT</name>
<organism evidence="1 2">
    <name type="scientific">Futiania mangrovi</name>
    <dbReference type="NCBI Taxonomy" id="2959716"/>
    <lineage>
        <taxon>Bacteria</taxon>
        <taxon>Pseudomonadati</taxon>
        <taxon>Pseudomonadota</taxon>
        <taxon>Alphaproteobacteria</taxon>
        <taxon>Futianiales</taxon>
        <taxon>Futianiaceae</taxon>
        <taxon>Futiania</taxon>
    </lineage>
</organism>
<gene>
    <name evidence="1" type="ORF">NJQ99_14580</name>
</gene>
<dbReference type="Gene3D" id="3.40.50.1000">
    <property type="entry name" value="HAD superfamily/HAD-like"/>
    <property type="match status" value="2"/>
</dbReference>
<dbReference type="Pfam" id="PF13344">
    <property type="entry name" value="Hydrolase_6"/>
    <property type="match status" value="1"/>
</dbReference>
<sequence length="297" mass="31262">MTISEHPSSTPFAVPALTGIASLAGRYDALVCDLWGVVHDGIAPHESAVDALIRFRAGGGRVVLLSNAPRPRGSVAAQLARIGVDRGAWDAIVSSGDLTRAELAVRPGAQVHHIGPDRDLAIFEGLDVALVRLEEAQALVCSGLDDDEAEGPEDYRDRLEAALARKLPMLCANPDRRVMRGDRVVYCAGAIAELYERMGGEVAWLGKPYPKAYAMVEEVLAELPGGTVPRARLLAIGDGLHTDIAGARDAGIDAVLVTGGLHAEEFGGAETPDAARVARACADIGARPLGFLARLAW</sequence>
<accession>A0A9J6PGN7</accession>
<proteinExistence type="predicted"/>
<reference evidence="1" key="1">
    <citation type="submission" date="2022-06" db="EMBL/GenBank/DDBJ databases">
        <title>Isolation and Genomics of Futiania mangrovii gen. nov., sp. nov., a Rare and Metabolically-versatile member in the Class Alphaproteobacteria.</title>
        <authorList>
            <person name="Liu L."/>
            <person name="Huang W.-C."/>
            <person name="Pan J."/>
            <person name="Li J."/>
            <person name="Huang Y."/>
            <person name="Du H."/>
            <person name="Liu Y."/>
            <person name="Li M."/>
        </authorList>
    </citation>
    <scope>NUCLEOTIDE SEQUENCE</scope>
    <source>
        <strain evidence="1">FT118</strain>
    </source>
</reference>
<dbReference type="SUPFAM" id="SSF56784">
    <property type="entry name" value="HAD-like"/>
    <property type="match status" value="1"/>
</dbReference>
<dbReference type="PANTHER" id="PTHR19288">
    <property type="entry name" value="4-NITROPHENYLPHOSPHATASE-RELATED"/>
    <property type="match status" value="1"/>
</dbReference>
<dbReference type="PANTHER" id="PTHR19288:SF90">
    <property type="entry name" value="OS08G0542600 PROTEIN"/>
    <property type="match status" value="1"/>
</dbReference>
<keyword evidence="2" id="KW-1185">Reference proteome</keyword>
<protein>
    <submittedName>
        <fullName evidence="1">TIGR01459 family HAD-type hydrolase</fullName>
    </submittedName>
</protein>
<dbReference type="RefSeq" id="WP_269333607.1">
    <property type="nucleotide sequence ID" value="NZ_JAMZFT010000003.1"/>
</dbReference>
<dbReference type="GO" id="GO:0016791">
    <property type="term" value="F:phosphatase activity"/>
    <property type="evidence" value="ECO:0007669"/>
    <property type="project" value="TreeGrafter"/>
</dbReference>
<dbReference type="InterPro" id="IPR023214">
    <property type="entry name" value="HAD_sf"/>
</dbReference>
<keyword evidence="1" id="KW-0378">Hydrolase</keyword>
<dbReference type="Proteomes" id="UP001055804">
    <property type="component" value="Unassembled WGS sequence"/>
</dbReference>
<dbReference type="Pfam" id="PF13242">
    <property type="entry name" value="Hydrolase_like"/>
    <property type="match status" value="1"/>
</dbReference>
<dbReference type="EMBL" id="JAMZFT010000003">
    <property type="protein sequence ID" value="MCP1337646.1"/>
    <property type="molecule type" value="Genomic_DNA"/>
</dbReference>
<dbReference type="NCBIfam" id="TIGR01459">
    <property type="entry name" value="HAD-SF-IIA-hyp4"/>
    <property type="match status" value="1"/>
</dbReference>
<dbReference type="GO" id="GO:0005737">
    <property type="term" value="C:cytoplasm"/>
    <property type="evidence" value="ECO:0007669"/>
    <property type="project" value="TreeGrafter"/>
</dbReference>
<dbReference type="NCBIfam" id="TIGR01460">
    <property type="entry name" value="HAD-SF-IIA"/>
    <property type="match status" value="1"/>
</dbReference>
<evidence type="ECO:0000313" key="2">
    <source>
        <dbReference type="Proteomes" id="UP001055804"/>
    </source>
</evidence>
<dbReference type="InterPro" id="IPR006357">
    <property type="entry name" value="HAD-SF_hydro_IIA"/>
</dbReference>
<dbReference type="InterPro" id="IPR006356">
    <property type="entry name" value="HAD-SF_hydro_IIA_hyp3"/>
</dbReference>